<evidence type="ECO:0000313" key="5">
    <source>
        <dbReference type="Proteomes" id="UP000579605"/>
    </source>
</evidence>
<dbReference type="AlphaFoldDB" id="A0A852ZKX2"/>
<dbReference type="PANTHER" id="PTHR43606:SF1">
    <property type="entry name" value="PHOD-LIKE PHOSPHATASE METALLOPHOSPHATASE DOMAIN-CONTAINING PROTEIN"/>
    <property type="match status" value="1"/>
</dbReference>
<dbReference type="Gene3D" id="3.60.21.70">
    <property type="entry name" value="PhoD-like phosphatase"/>
    <property type="match status" value="1"/>
</dbReference>
<sequence length="554" mass="60684">MSAPRIPQSLQSSQAPVSSGPASALPRRTLLRAGLTTAGFATAGLTGLVHAPVAAASPASAGTPFAAPGAPRSGRPRLTHGVASGDPTANGAVVWARADRTARMWVEVSRTPDFRRAVTVPGPVLTAQTNHTGRVDLHGLPSGQELFYRVHLEDPDRHGVRGEALSGRLVTAPRRRRDVRFLWSGDMVGQGFGSNPDLGGITIFDRMRALAPDFFLHSGDSIYADGPLTESVALPDGRVYRNVVTEEKSRVAQTLDEYRGQWAYNLLDRNVRAFAAEVPQVNQWDDHEVHNNWYPGQILDDDRYTEKRVDVLAARARRAFFEWMPIRTSHRDPEGRVYRKVSYGPLLDVFVLDMRTYKDPNTPGLETVPDGGVLGWRQLRWLTDGLLKSRATWKVVANDLPLGLVVPDGATAMEGVAQGDPGAPKGRELEIATLLSTLRRHRVDNVVWLTADVHYTAAHHYSPDRASFTDFSPFWEFVSGPLNAGAFGPNKLDATFGPEAVYVHAPPRQGASPMEGWQHFGEVEIAGDSGELTVRLRDQESNVLYARTLTPGPR</sequence>
<feature type="compositionally biased region" description="Polar residues" evidence="1">
    <location>
        <begin position="8"/>
        <end position="21"/>
    </location>
</feature>
<dbReference type="Pfam" id="PF16655">
    <property type="entry name" value="PhoD_N"/>
    <property type="match status" value="1"/>
</dbReference>
<dbReference type="RefSeq" id="WP_179791154.1">
    <property type="nucleotide sequence ID" value="NZ_BAAARR010000012.1"/>
</dbReference>
<dbReference type="InterPro" id="IPR038607">
    <property type="entry name" value="PhoD-like_sf"/>
</dbReference>
<evidence type="ECO:0000259" key="3">
    <source>
        <dbReference type="Pfam" id="PF16655"/>
    </source>
</evidence>
<dbReference type="SUPFAM" id="SSF56300">
    <property type="entry name" value="Metallo-dependent phosphatases"/>
    <property type="match status" value="1"/>
</dbReference>
<proteinExistence type="predicted"/>
<keyword evidence="5" id="KW-1185">Reference proteome</keyword>
<dbReference type="PANTHER" id="PTHR43606">
    <property type="entry name" value="PHOSPHATASE, PUTATIVE (AFU_ORTHOLOGUE AFUA_6G08710)-RELATED"/>
    <property type="match status" value="1"/>
</dbReference>
<dbReference type="InterPro" id="IPR029052">
    <property type="entry name" value="Metallo-depent_PP-like"/>
</dbReference>
<feature type="compositionally biased region" description="Low complexity" evidence="1">
    <location>
        <begin position="58"/>
        <end position="71"/>
    </location>
</feature>
<accession>A0A852ZKX2</accession>
<dbReference type="EC" id="3.1.3.1" evidence="4"/>
<feature type="domain" description="Phospholipase D N-terminal" evidence="3">
    <location>
        <begin position="80"/>
        <end position="154"/>
    </location>
</feature>
<evidence type="ECO:0000313" key="4">
    <source>
        <dbReference type="EMBL" id="NYH93654.1"/>
    </source>
</evidence>
<dbReference type="InterPro" id="IPR052900">
    <property type="entry name" value="Phospholipid_Metab_Enz"/>
</dbReference>
<dbReference type="EMBL" id="JACBZH010000001">
    <property type="protein sequence ID" value="NYH93654.1"/>
    <property type="molecule type" value="Genomic_DNA"/>
</dbReference>
<name>A0A852ZKX2_9ACTN</name>
<feature type="region of interest" description="Disordered" evidence="1">
    <location>
        <begin position="1"/>
        <end position="23"/>
    </location>
</feature>
<feature type="region of interest" description="Disordered" evidence="1">
    <location>
        <begin position="58"/>
        <end position="85"/>
    </location>
</feature>
<gene>
    <name evidence="4" type="ORF">F4554_006292</name>
</gene>
<dbReference type="Gene3D" id="2.60.40.380">
    <property type="entry name" value="Purple acid phosphatase-like, N-terminal"/>
    <property type="match status" value="1"/>
</dbReference>
<evidence type="ECO:0000256" key="1">
    <source>
        <dbReference type="SAM" id="MobiDB-lite"/>
    </source>
</evidence>
<dbReference type="GO" id="GO:0004035">
    <property type="term" value="F:alkaline phosphatase activity"/>
    <property type="evidence" value="ECO:0007669"/>
    <property type="project" value="UniProtKB-EC"/>
</dbReference>
<dbReference type="InterPro" id="IPR006311">
    <property type="entry name" value="TAT_signal"/>
</dbReference>
<comment type="caution">
    <text evidence="4">The sequence shown here is derived from an EMBL/GenBank/DDBJ whole genome shotgun (WGS) entry which is preliminary data.</text>
</comment>
<reference evidence="4 5" key="1">
    <citation type="submission" date="2020-07" db="EMBL/GenBank/DDBJ databases">
        <title>Sequencing the genomes of 1000 actinobacteria strains.</title>
        <authorList>
            <person name="Klenk H.-P."/>
        </authorList>
    </citation>
    <scope>NUCLEOTIDE SEQUENCE [LARGE SCALE GENOMIC DNA]</scope>
    <source>
        <strain evidence="4 5">DSM 18448</strain>
    </source>
</reference>
<dbReference type="CDD" id="cd07389">
    <property type="entry name" value="MPP_PhoD"/>
    <property type="match status" value="1"/>
</dbReference>
<dbReference type="PROSITE" id="PS51318">
    <property type="entry name" value="TAT"/>
    <property type="match status" value="1"/>
</dbReference>
<dbReference type="Pfam" id="PF09423">
    <property type="entry name" value="PhoD"/>
    <property type="match status" value="1"/>
</dbReference>
<organism evidence="4 5">
    <name type="scientific">Actinopolymorpha rutila</name>
    <dbReference type="NCBI Taxonomy" id="446787"/>
    <lineage>
        <taxon>Bacteria</taxon>
        <taxon>Bacillati</taxon>
        <taxon>Actinomycetota</taxon>
        <taxon>Actinomycetes</taxon>
        <taxon>Propionibacteriales</taxon>
        <taxon>Actinopolymorphaceae</taxon>
        <taxon>Actinopolymorpha</taxon>
    </lineage>
</organism>
<keyword evidence="4" id="KW-0378">Hydrolase</keyword>
<dbReference type="Proteomes" id="UP000579605">
    <property type="component" value="Unassembled WGS sequence"/>
</dbReference>
<feature type="domain" description="PhoD-like phosphatase metallophosphatase" evidence="2">
    <location>
        <begin position="188"/>
        <end position="536"/>
    </location>
</feature>
<protein>
    <submittedName>
        <fullName evidence="4">Alkaline phosphatase D</fullName>
        <ecNumber evidence="4">3.1.3.1</ecNumber>
    </submittedName>
</protein>
<dbReference type="InterPro" id="IPR032093">
    <property type="entry name" value="PhoD_N"/>
</dbReference>
<evidence type="ECO:0000259" key="2">
    <source>
        <dbReference type="Pfam" id="PF09423"/>
    </source>
</evidence>
<dbReference type="InterPro" id="IPR018946">
    <property type="entry name" value="PhoD-like_MPP"/>
</dbReference>